<dbReference type="OrthoDB" id="2002339at2"/>
<dbReference type="Pfam" id="PF01381">
    <property type="entry name" value="HTH_3"/>
    <property type="match status" value="1"/>
</dbReference>
<accession>A0A1I5Y4I0</accession>
<name>A0A1I5Y4I0_9FIRM</name>
<dbReference type="RefSeq" id="WP_074891691.1">
    <property type="nucleotide sequence ID" value="NZ_FOXO01000040.1"/>
</dbReference>
<evidence type="ECO:0000313" key="3">
    <source>
        <dbReference type="Proteomes" id="UP000182624"/>
    </source>
</evidence>
<feature type="domain" description="HTH cro/C1-type" evidence="1">
    <location>
        <begin position="24"/>
        <end position="58"/>
    </location>
</feature>
<dbReference type="AlphaFoldDB" id="A0A1I5Y4I0"/>
<evidence type="ECO:0000259" key="1">
    <source>
        <dbReference type="PROSITE" id="PS50943"/>
    </source>
</evidence>
<dbReference type="CDD" id="cd00093">
    <property type="entry name" value="HTH_XRE"/>
    <property type="match status" value="1"/>
</dbReference>
<proteinExistence type="predicted"/>
<dbReference type="SUPFAM" id="SSF47413">
    <property type="entry name" value="lambda repressor-like DNA-binding domains"/>
    <property type="match status" value="1"/>
</dbReference>
<evidence type="ECO:0000313" key="2">
    <source>
        <dbReference type="EMBL" id="SFQ39079.1"/>
    </source>
</evidence>
<dbReference type="PROSITE" id="PS50943">
    <property type="entry name" value="HTH_CROC1"/>
    <property type="match status" value="1"/>
</dbReference>
<dbReference type="Gene3D" id="1.10.260.40">
    <property type="entry name" value="lambda repressor-like DNA-binding domains"/>
    <property type="match status" value="1"/>
</dbReference>
<dbReference type="InterPro" id="IPR001387">
    <property type="entry name" value="Cro/C1-type_HTH"/>
</dbReference>
<dbReference type="GO" id="GO:0003677">
    <property type="term" value="F:DNA binding"/>
    <property type="evidence" value="ECO:0007669"/>
    <property type="project" value="InterPro"/>
</dbReference>
<organism evidence="2 3">
    <name type="scientific">Butyrivibrio proteoclasticus</name>
    <dbReference type="NCBI Taxonomy" id="43305"/>
    <lineage>
        <taxon>Bacteria</taxon>
        <taxon>Bacillati</taxon>
        <taxon>Bacillota</taxon>
        <taxon>Clostridia</taxon>
        <taxon>Lachnospirales</taxon>
        <taxon>Lachnospiraceae</taxon>
        <taxon>Butyrivibrio</taxon>
    </lineage>
</organism>
<sequence length="273" mass="31624">MANKNQISNQEFADIVRSARGNRSLREYAEAAGVSYMTIYKAEQGEYIPSSKTIKKMSTGSANPQNGVTYEDMMVTAGYQDKEMVSETASALAQQMVEEAYENGKIGGNIGYSVQTWSPFRMHSREIYAEYLRKVTGTIFTTMFQKNMYFTSKRNYEGDVRNRVPDITLDVDYGRINEWWFEVKYFQEKKFVSMNMQILLGNMLFYKIKKNIKLSIVVNSEDAYKYLGRRATDMPYRGELSVILVDIDKQKVVAEQYLSNYFEDDHSAEFFLT</sequence>
<dbReference type="InterPro" id="IPR010982">
    <property type="entry name" value="Lambda_DNA-bd_dom_sf"/>
</dbReference>
<protein>
    <submittedName>
        <fullName evidence="2">Helix-turn-helix</fullName>
    </submittedName>
</protein>
<gene>
    <name evidence="2" type="ORF">SAMN04487928_14041</name>
</gene>
<reference evidence="3" key="1">
    <citation type="submission" date="2016-10" db="EMBL/GenBank/DDBJ databases">
        <authorList>
            <person name="Varghese N."/>
            <person name="Submissions S."/>
        </authorList>
    </citation>
    <scope>NUCLEOTIDE SEQUENCE [LARGE SCALE GENOMIC DNA]</scope>
    <source>
        <strain evidence="3">P18</strain>
    </source>
</reference>
<dbReference type="Proteomes" id="UP000182624">
    <property type="component" value="Unassembled WGS sequence"/>
</dbReference>
<keyword evidence="3" id="KW-1185">Reference proteome</keyword>
<dbReference type="EMBL" id="FOXO01000040">
    <property type="protein sequence ID" value="SFQ39079.1"/>
    <property type="molecule type" value="Genomic_DNA"/>
</dbReference>